<dbReference type="Proteomes" id="UP001528912">
    <property type="component" value="Unassembled WGS sequence"/>
</dbReference>
<dbReference type="InterPro" id="IPR029052">
    <property type="entry name" value="Metallo-depent_PP-like"/>
</dbReference>
<dbReference type="InterPro" id="IPR038607">
    <property type="entry name" value="PhoD-like_sf"/>
</dbReference>
<dbReference type="PANTHER" id="PTHR43606">
    <property type="entry name" value="PHOSPHATASE, PUTATIVE (AFU_ORTHOLOGUE AFUA_6G08710)-RELATED"/>
    <property type="match status" value="1"/>
</dbReference>
<dbReference type="InterPro" id="IPR032093">
    <property type="entry name" value="PhoD_N"/>
</dbReference>
<dbReference type="Pfam" id="PF09423">
    <property type="entry name" value="PhoD"/>
    <property type="match status" value="1"/>
</dbReference>
<evidence type="ECO:0000313" key="4">
    <source>
        <dbReference type="Proteomes" id="UP001528912"/>
    </source>
</evidence>
<protein>
    <submittedName>
        <fullName evidence="3">Alkaline phosphatase D family protein</fullName>
    </submittedName>
</protein>
<evidence type="ECO:0000313" key="3">
    <source>
        <dbReference type="EMBL" id="MDF8265757.1"/>
    </source>
</evidence>
<accession>A0ABT6CBK8</accession>
<dbReference type="SUPFAM" id="SSF56300">
    <property type="entry name" value="Metallo-dependent phosphatases"/>
    <property type="match status" value="1"/>
</dbReference>
<dbReference type="CDD" id="cd07389">
    <property type="entry name" value="MPP_PhoD"/>
    <property type="match status" value="1"/>
</dbReference>
<dbReference type="Pfam" id="PF16655">
    <property type="entry name" value="PhoD_N"/>
    <property type="match status" value="1"/>
</dbReference>
<comment type="caution">
    <text evidence="3">The sequence shown here is derived from an EMBL/GenBank/DDBJ whole genome shotgun (WGS) entry which is preliminary data.</text>
</comment>
<dbReference type="EMBL" id="JAROAV010000042">
    <property type="protein sequence ID" value="MDF8265757.1"/>
    <property type="molecule type" value="Genomic_DNA"/>
</dbReference>
<dbReference type="InterPro" id="IPR018946">
    <property type="entry name" value="PhoD-like_MPP"/>
</dbReference>
<dbReference type="Gene3D" id="2.60.40.380">
    <property type="entry name" value="Purple acid phosphatase-like, N-terminal"/>
    <property type="match status" value="1"/>
</dbReference>
<proteinExistence type="predicted"/>
<dbReference type="PROSITE" id="PS51318">
    <property type="entry name" value="TAT"/>
    <property type="match status" value="1"/>
</dbReference>
<feature type="domain" description="Phospholipase D N-terminal" evidence="2">
    <location>
        <begin position="39"/>
        <end position="141"/>
    </location>
</feature>
<feature type="domain" description="PhoD-like phosphatase metallophosphatase" evidence="1">
    <location>
        <begin position="154"/>
        <end position="482"/>
    </location>
</feature>
<dbReference type="RefSeq" id="WP_277193048.1">
    <property type="nucleotide sequence ID" value="NZ_JAROAV010000042.1"/>
</dbReference>
<sequence>MSGLSRRHLLVGTGATAGLAFLSSRLEWAAAATGNPFTLGVASGDPLSDRVIIWTRLAVDPFAVASPGGMGTAPVDVAWEVAKDSGFASVVRSGTATTTAAGGYAAHVDVTGLAAGTAYYYRFHTRSGTTTYTSPVGVTRTAPAPGTKPASLKFLTASCARYDEGYYHAYQAMAEDRPDLILFLGDYIYEYPTETGAIRPLRSIPKIAGPDSRGSAYVDTLVEYRMRHAEHKTDKQLQAAHAAAPWLVVYDDHEVRNNWYAENTADTTLDRKQAAFQAWYENMPVRMAPPAAGSIASYRRVPWGTLARFDMLDTRQYRDKQAGALACSVIDDAGRTLVGNAQEKWLLDGFKDHTPQWNLIGQQVFFSPKQNSTNHCDVNTDAWDGYRPERDAVANGWVAAGVRNPVVLTGDVHRHYAANVCRTSNLNDPIGAELITTSISSTGIRGTEGDPNISASPDVLYGKNWRGYIRCTVTASALTADFRCVDDVNKASYADVRVFTDRTFVVQDGARRLTPA</sequence>
<dbReference type="InterPro" id="IPR052900">
    <property type="entry name" value="Phospholipid_Metab_Enz"/>
</dbReference>
<dbReference type="Gene3D" id="3.60.21.70">
    <property type="entry name" value="PhoD-like phosphatase"/>
    <property type="match status" value="1"/>
</dbReference>
<dbReference type="PANTHER" id="PTHR43606:SF2">
    <property type="entry name" value="ALKALINE PHOSPHATASE FAMILY PROTEIN (AFU_ORTHOLOGUE AFUA_5G03860)"/>
    <property type="match status" value="1"/>
</dbReference>
<evidence type="ECO:0000259" key="2">
    <source>
        <dbReference type="Pfam" id="PF16655"/>
    </source>
</evidence>
<reference evidence="3 4" key="1">
    <citation type="submission" date="2023-03" db="EMBL/GenBank/DDBJ databases">
        <title>YIM 133296 draft genome.</title>
        <authorList>
            <person name="Xiong L."/>
        </authorList>
    </citation>
    <scope>NUCLEOTIDE SEQUENCE [LARGE SCALE GENOMIC DNA]</scope>
    <source>
        <strain evidence="3 4">YIM 133296</strain>
    </source>
</reference>
<keyword evidence="4" id="KW-1185">Reference proteome</keyword>
<name>A0ABT6CBK8_9MICO</name>
<gene>
    <name evidence="3" type="ORF">P4R38_16040</name>
</gene>
<dbReference type="InterPro" id="IPR006311">
    <property type="entry name" value="TAT_signal"/>
</dbReference>
<organism evidence="3 4">
    <name type="scientific">Luteipulveratus flavus</name>
    <dbReference type="NCBI Taxonomy" id="3031728"/>
    <lineage>
        <taxon>Bacteria</taxon>
        <taxon>Bacillati</taxon>
        <taxon>Actinomycetota</taxon>
        <taxon>Actinomycetes</taxon>
        <taxon>Micrococcales</taxon>
        <taxon>Dermacoccaceae</taxon>
        <taxon>Luteipulveratus</taxon>
    </lineage>
</organism>
<evidence type="ECO:0000259" key="1">
    <source>
        <dbReference type="Pfam" id="PF09423"/>
    </source>
</evidence>